<evidence type="ECO:0000256" key="1">
    <source>
        <dbReference type="SAM" id="MobiDB-lite"/>
    </source>
</evidence>
<feature type="compositionally biased region" description="Polar residues" evidence="1">
    <location>
        <begin position="218"/>
        <end position="228"/>
    </location>
</feature>
<dbReference type="PANTHER" id="PTHR36313:SF3">
    <property type="match status" value="1"/>
</dbReference>
<evidence type="ECO:0000256" key="2">
    <source>
        <dbReference type="SAM" id="SignalP"/>
    </source>
</evidence>
<feature type="region of interest" description="Disordered" evidence="1">
    <location>
        <begin position="204"/>
        <end position="228"/>
    </location>
</feature>
<reference evidence="3 4" key="1">
    <citation type="submission" date="2024-02" db="EMBL/GenBank/DDBJ databases">
        <title>de novo genome assembly of Solanum bulbocastanum strain 11H21.</title>
        <authorList>
            <person name="Hosaka A.J."/>
        </authorList>
    </citation>
    <scope>NUCLEOTIDE SEQUENCE [LARGE SCALE GENOMIC DNA]</scope>
    <source>
        <tissue evidence="3">Young leaves</tissue>
    </source>
</reference>
<feature type="region of interest" description="Disordered" evidence="1">
    <location>
        <begin position="92"/>
        <end position="176"/>
    </location>
</feature>
<feature type="compositionally biased region" description="Polar residues" evidence="1">
    <location>
        <begin position="163"/>
        <end position="176"/>
    </location>
</feature>
<dbReference type="AlphaFoldDB" id="A0AAN8YIV8"/>
<sequence length="228" mass="25236">MVSLSFSSFMLVMLLFIFLTIKDTIAHTHDQAKQIVHEAENDNIRDPRSHLSVKKEVLDGVPAAAEFSNGKMGGRKMMIEKKEDMKEVKKADSSGAASASVHSVGNIKYQKGQGKLREMSGNHNSPSNRPLGDSRKNVHHQGNERENSMINSASRLNSKKSSTKLVSTDDQFDDNGSFQKLESEKLVDDSTEFFTMMNKDYVGGPGSGSKPHFKPPINNFQPLHTSNP</sequence>
<proteinExistence type="predicted"/>
<evidence type="ECO:0000313" key="3">
    <source>
        <dbReference type="EMBL" id="KAK6795339.1"/>
    </source>
</evidence>
<dbReference type="Proteomes" id="UP001371456">
    <property type="component" value="Unassembled WGS sequence"/>
</dbReference>
<gene>
    <name evidence="3" type="ORF">RDI58_008792</name>
</gene>
<feature type="signal peptide" evidence="2">
    <location>
        <begin position="1"/>
        <end position="26"/>
    </location>
</feature>
<feature type="compositionally biased region" description="Basic and acidic residues" evidence="1">
    <location>
        <begin position="132"/>
        <end position="147"/>
    </location>
</feature>
<dbReference type="GO" id="GO:0008083">
    <property type="term" value="F:growth factor activity"/>
    <property type="evidence" value="ECO:0007669"/>
    <property type="project" value="InterPro"/>
</dbReference>
<dbReference type="PANTHER" id="PTHR36313">
    <property type="entry name" value="ROOT MERISTEM GROWTH FACTOR 2"/>
    <property type="match status" value="1"/>
</dbReference>
<protein>
    <submittedName>
        <fullName evidence="3">Uncharacterized protein</fullName>
    </submittedName>
</protein>
<feature type="chain" id="PRO_5042974741" evidence="2">
    <location>
        <begin position="27"/>
        <end position="228"/>
    </location>
</feature>
<keyword evidence="2" id="KW-0732">Signal</keyword>
<dbReference type="InterPro" id="IPR038804">
    <property type="entry name" value="RGF3"/>
</dbReference>
<keyword evidence="4" id="KW-1185">Reference proteome</keyword>
<name>A0AAN8YIV8_SOLBU</name>
<organism evidence="3 4">
    <name type="scientific">Solanum bulbocastanum</name>
    <name type="common">Wild potato</name>
    <dbReference type="NCBI Taxonomy" id="147425"/>
    <lineage>
        <taxon>Eukaryota</taxon>
        <taxon>Viridiplantae</taxon>
        <taxon>Streptophyta</taxon>
        <taxon>Embryophyta</taxon>
        <taxon>Tracheophyta</taxon>
        <taxon>Spermatophyta</taxon>
        <taxon>Magnoliopsida</taxon>
        <taxon>eudicotyledons</taxon>
        <taxon>Gunneridae</taxon>
        <taxon>Pentapetalae</taxon>
        <taxon>asterids</taxon>
        <taxon>lamiids</taxon>
        <taxon>Solanales</taxon>
        <taxon>Solanaceae</taxon>
        <taxon>Solanoideae</taxon>
        <taxon>Solaneae</taxon>
        <taxon>Solanum</taxon>
    </lineage>
</organism>
<evidence type="ECO:0000313" key="4">
    <source>
        <dbReference type="Proteomes" id="UP001371456"/>
    </source>
</evidence>
<dbReference type="EMBL" id="JBANQN010000003">
    <property type="protein sequence ID" value="KAK6795339.1"/>
    <property type="molecule type" value="Genomic_DNA"/>
</dbReference>
<dbReference type="GO" id="GO:0010082">
    <property type="term" value="P:regulation of root meristem growth"/>
    <property type="evidence" value="ECO:0007669"/>
    <property type="project" value="InterPro"/>
</dbReference>
<comment type="caution">
    <text evidence="3">The sequence shown here is derived from an EMBL/GenBank/DDBJ whole genome shotgun (WGS) entry which is preliminary data.</text>
</comment>
<accession>A0AAN8YIV8</accession>